<evidence type="ECO:0000313" key="6">
    <source>
        <dbReference type="EMBL" id="KXB30210.1"/>
    </source>
</evidence>
<dbReference type="Pfam" id="PF02620">
    <property type="entry name" value="YceD"/>
    <property type="match status" value="1"/>
</dbReference>
<dbReference type="AlphaFoldDB" id="A0A133XGY4"/>
<evidence type="ECO:0000256" key="1">
    <source>
        <dbReference type="ARBA" id="ARBA00002868"/>
    </source>
</evidence>
<dbReference type="GO" id="GO:0003677">
    <property type="term" value="F:DNA binding"/>
    <property type="evidence" value="ECO:0007669"/>
    <property type="project" value="UniProtKB-KW"/>
</dbReference>
<sequence>MKRHFVLTWKAKNNIISRLSRNSSKVKRISDAFMFARDGRVLEGTLAISSLERLQDLLAEVSGEVSFRLHGFKGERGEHLLHLVVTGLLPLACQRCLEAIPFDLDVDSLLEIVPEGADMSQDELEDDTRDFLPVAGELNVAELVEDEILLALPVAPRHEKCGLPGAAGAGERINPFAALSGLKGKPN</sequence>
<protein>
    <recommendedName>
        <fullName evidence="3">Large ribosomal RNA subunit accumulation protein YceD</fullName>
    </recommendedName>
    <alternativeName>
        <fullName evidence="5">23S rRNA accumulation protein YceD</fullName>
    </alternativeName>
</protein>
<reference evidence="6 7" key="1">
    <citation type="submission" date="2015-12" db="EMBL/GenBank/DDBJ databases">
        <title>Nitrous oxide reduction kinetics distinguish bacteria harboring typical versus atypical NosZ.</title>
        <authorList>
            <person name="Yoon S."/>
            <person name="Nissen S."/>
            <person name="Park D."/>
            <person name="Sanford R.A."/>
            <person name="Loeffler F.E."/>
        </authorList>
    </citation>
    <scope>NUCLEOTIDE SEQUENCE [LARGE SCALE GENOMIC DNA]</scope>
    <source>
        <strain evidence="6 7">ATCC BAA-841</strain>
    </source>
</reference>
<evidence type="ECO:0000313" key="7">
    <source>
        <dbReference type="Proteomes" id="UP000070186"/>
    </source>
</evidence>
<organism evidence="6 7">
    <name type="scientific">Dechloromonas denitrificans</name>
    <dbReference type="NCBI Taxonomy" id="281362"/>
    <lineage>
        <taxon>Bacteria</taxon>
        <taxon>Pseudomonadati</taxon>
        <taxon>Pseudomonadota</taxon>
        <taxon>Betaproteobacteria</taxon>
        <taxon>Rhodocyclales</taxon>
        <taxon>Azonexaceae</taxon>
        <taxon>Dechloromonas</taxon>
    </lineage>
</organism>
<gene>
    <name evidence="6" type="ORF">AT959_12665</name>
</gene>
<dbReference type="STRING" id="281362.AT959_12665"/>
<dbReference type="PANTHER" id="PTHR38099:SF1">
    <property type="entry name" value="LARGE RIBOSOMAL RNA SUBUNIT ACCUMULATION PROTEIN YCED"/>
    <property type="match status" value="1"/>
</dbReference>
<name>A0A133XGY4_9RHOO</name>
<dbReference type="PANTHER" id="PTHR38099">
    <property type="entry name" value="LARGE RIBOSOMAL RNA SUBUNIT ACCUMULATION PROTEIN YCED"/>
    <property type="match status" value="1"/>
</dbReference>
<comment type="similarity">
    <text evidence="2">Belongs to the DUF177 domain family.</text>
</comment>
<dbReference type="GO" id="GO:0005829">
    <property type="term" value="C:cytosol"/>
    <property type="evidence" value="ECO:0007669"/>
    <property type="project" value="TreeGrafter"/>
</dbReference>
<dbReference type="Proteomes" id="UP000070186">
    <property type="component" value="Unassembled WGS sequence"/>
</dbReference>
<dbReference type="InterPro" id="IPR039255">
    <property type="entry name" value="YceD_bac"/>
</dbReference>
<evidence type="ECO:0000256" key="5">
    <source>
        <dbReference type="ARBA" id="ARBA00031841"/>
    </source>
</evidence>
<dbReference type="GO" id="GO:0042254">
    <property type="term" value="P:ribosome biogenesis"/>
    <property type="evidence" value="ECO:0007669"/>
    <property type="project" value="UniProtKB-KW"/>
</dbReference>
<keyword evidence="6" id="KW-0238">DNA-binding</keyword>
<evidence type="ECO:0000256" key="4">
    <source>
        <dbReference type="ARBA" id="ARBA00022517"/>
    </source>
</evidence>
<keyword evidence="4" id="KW-0690">Ribosome biogenesis</keyword>
<evidence type="ECO:0000256" key="3">
    <source>
        <dbReference type="ARBA" id="ARBA00015716"/>
    </source>
</evidence>
<proteinExistence type="inferred from homology"/>
<dbReference type="InterPro" id="IPR003772">
    <property type="entry name" value="YceD"/>
</dbReference>
<accession>A0A133XGY4</accession>
<comment type="function">
    <text evidence="1">Plays a role in synthesis, processing and/or stability of 23S rRNA.</text>
</comment>
<dbReference type="RefSeq" id="WP_066883619.1">
    <property type="nucleotide sequence ID" value="NZ_LODL01000021.1"/>
</dbReference>
<dbReference type="EMBL" id="LODL01000021">
    <property type="protein sequence ID" value="KXB30210.1"/>
    <property type="molecule type" value="Genomic_DNA"/>
</dbReference>
<keyword evidence="7" id="KW-1185">Reference proteome</keyword>
<comment type="caution">
    <text evidence="6">The sequence shown here is derived from an EMBL/GenBank/DDBJ whole genome shotgun (WGS) entry which is preliminary data.</text>
</comment>
<evidence type="ECO:0000256" key="2">
    <source>
        <dbReference type="ARBA" id="ARBA00010740"/>
    </source>
</evidence>